<sequence length="54" mass="5784">MPIHNLSDEVSDLLTNFMVLTIAGDNSVSISPWGIADVTDLGGSTYNPVTQTFE</sequence>
<protein>
    <submittedName>
        <fullName evidence="1">Uncharacterized protein</fullName>
    </submittedName>
</protein>
<reference evidence="1" key="1">
    <citation type="submission" date="2019-08" db="EMBL/GenBank/DDBJ databases">
        <authorList>
            <person name="Kucharzyk K."/>
            <person name="Murdoch R.W."/>
            <person name="Higgins S."/>
            <person name="Loffler F."/>
        </authorList>
    </citation>
    <scope>NUCLEOTIDE SEQUENCE</scope>
</reference>
<comment type="caution">
    <text evidence="1">The sequence shown here is derived from an EMBL/GenBank/DDBJ whole genome shotgun (WGS) entry which is preliminary data.</text>
</comment>
<name>A0A645CLG8_9ZZZZ</name>
<dbReference type="AlphaFoldDB" id="A0A645CLG8"/>
<proteinExistence type="predicted"/>
<dbReference type="EMBL" id="VSSQ01028169">
    <property type="protein sequence ID" value="MPM77777.1"/>
    <property type="molecule type" value="Genomic_DNA"/>
</dbReference>
<organism evidence="1">
    <name type="scientific">bioreactor metagenome</name>
    <dbReference type="NCBI Taxonomy" id="1076179"/>
    <lineage>
        <taxon>unclassified sequences</taxon>
        <taxon>metagenomes</taxon>
        <taxon>ecological metagenomes</taxon>
    </lineage>
</organism>
<evidence type="ECO:0000313" key="1">
    <source>
        <dbReference type="EMBL" id="MPM77777.1"/>
    </source>
</evidence>
<gene>
    <name evidence="1" type="ORF">SDC9_124785</name>
</gene>
<accession>A0A645CLG8</accession>